<feature type="region of interest" description="Disordered" evidence="2">
    <location>
        <begin position="58"/>
        <end position="160"/>
    </location>
</feature>
<organism evidence="4 5">
    <name type="scientific">Geranomyces variabilis</name>
    <dbReference type="NCBI Taxonomy" id="109894"/>
    <lineage>
        <taxon>Eukaryota</taxon>
        <taxon>Fungi</taxon>
        <taxon>Fungi incertae sedis</taxon>
        <taxon>Chytridiomycota</taxon>
        <taxon>Chytridiomycota incertae sedis</taxon>
        <taxon>Chytridiomycetes</taxon>
        <taxon>Spizellomycetales</taxon>
        <taxon>Powellomycetaceae</taxon>
        <taxon>Geranomyces</taxon>
    </lineage>
</organism>
<dbReference type="SMART" id="SM00696">
    <property type="entry name" value="DM9"/>
    <property type="match status" value="2"/>
</dbReference>
<dbReference type="Proteomes" id="UP001212152">
    <property type="component" value="Unassembled WGS sequence"/>
</dbReference>
<feature type="compositionally biased region" description="Low complexity" evidence="2">
    <location>
        <begin position="75"/>
        <end position="98"/>
    </location>
</feature>
<sequence length="384" mass="42213">MTRSWEPAEQYNLGDKVHYKGHTYKIVQAHRSQSDWTPDIVPALWARVSDDNDDCHDGRRNDNCEPHHKHHHQEQQCQQQQQQQPYMQTPVPPVAVQQPQPPQPQPPVQPQAQPQPPPPPHVAKQYGDQDSIAAAAAATPATQVVPPNSNDPRKQKQDGFNIGSLHIGEDALKIGGGILGTAAALGIGAFAFDKYRDSKERKGDEEWSAQNWLIDARRRQGEYLEKIKADAQLPPVTWILTEGGAIPQGATQAGQDAKTGQPYYIGRAYYNGGVWIGKAAAGQGDGCHIAVGGKERAVLHYEILLGYANAVRWIDGAGALRNFQQYKMVEGGRTPEGAPVYVAQAHCRDNSVVPGGVSEHGKGCYVAYHNDESIEPTYRYLTYA</sequence>
<dbReference type="GO" id="GO:0030246">
    <property type="term" value="F:carbohydrate binding"/>
    <property type="evidence" value="ECO:0007669"/>
    <property type="project" value="InterPro"/>
</dbReference>
<name>A0AAD5XT11_9FUNG</name>
<feature type="compositionally biased region" description="Pro residues" evidence="2">
    <location>
        <begin position="99"/>
        <end position="121"/>
    </location>
</feature>
<dbReference type="InterPro" id="IPR003610">
    <property type="entry name" value="CBM5/12"/>
</dbReference>
<proteinExistence type="predicted"/>
<dbReference type="PANTHER" id="PTHR31649:SF1">
    <property type="entry name" value="FARNESOIC ACID O-METHYL TRANSFERASE DOMAIN-CONTAINING PROTEIN"/>
    <property type="match status" value="1"/>
</dbReference>
<dbReference type="PANTHER" id="PTHR31649">
    <property type="entry name" value="AGAP009604-PA"/>
    <property type="match status" value="1"/>
</dbReference>
<dbReference type="GO" id="GO:0004553">
    <property type="term" value="F:hydrolase activity, hydrolyzing O-glycosyl compounds"/>
    <property type="evidence" value="ECO:0007669"/>
    <property type="project" value="InterPro"/>
</dbReference>
<keyword evidence="5" id="KW-1185">Reference proteome</keyword>
<dbReference type="Gene3D" id="2.10.10.20">
    <property type="entry name" value="Carbohydrate-binding module superfamily 5/12"/>
    <property type="match status" value="1"/>
</dbReference>
<evidence type="ECO:0000256" key="2">
    <source>
        <dbReference type="SAM" id="MobiDB-lite"/>
    </source>
</evidence>
<dbReference type="GO" id="GO:0005576">
    <property type="term" value="C:extracellular region"/>
    <property type="evidence" value="ECO:0007669"/>
    <property type="project" value="InterPro"/>
</dbReference>
<keyword evidence="1" id="KW-0378">Hydrolase</keyword>
<dbReference type="SUPFAM" id="SSF51055">
    <property type="entry name" value="Carbohydrate binding domain"/>
    <property type="match status" value="1"/>
</dbReference>
<dbReference type="CDD" id="cd12214">
    <property type="entry name" value="ChiA1_BD"/>
    <property type="match status" value="1"/>
</dbReference>
<dbReference type="AlphaFoldDB" id="A0AAD5XT11"/>
<dbReference type="EMBL" id="JADGJQ010000006">
    <property type="protein sequence ID" value="KAJ3183427.1"/>
    <property type="molecule type" value="Genomic_DNA"/>
</dbReference>
<gene>
    <name evidence="4" type="ORF">HDU87_006746</name>
</gene>
<evidence type="ECO:0000313" key="5">
    <source>
        <dbReference type="Proteomes" id="UP001212152"/>
    </source>
</evidence>
<dbReference type="GO" id="GO:0005975">
    <property type="term" value="P:carbohydrate metabolic process"/>
    <property type="evidence" value="ECO:0007669"/>
    <property type="project" value="InterPro"/>
</dbReference>
<evidence type="ECO:0000256" key="1">
    <source>
        <dbReference type="ARBA" id="ARBA00022801"/>
    </source>
</evidence>
<reference evidence="4" key="1">
    <citation type="submission" date="2020-05" db="EMBL/GenBank/DDBJ databases">
        <title>Phylogenomic resolution of chytrid fungi.</title>
        <authorList>
            <person name="Stajich J.E."/>
            <person name="Amses K."/>
            <person name="Simmons R."/>
            <person name="Seto K."/>
            <person name="Myers J."/>
            <person name="Bonds A."/>
            <person name="Quandt C.A."/>
            <person name="Barry K."/>
            <person name="Liu P."/>
            <person name="Grigoriev I."/>
            <person name="Longcore J.E."/>
            <person name="James T.Y."/>
        </authorList>
    </citation>
    <scope>NUCLEOTIDE SEQUENCE</scope>
    <source>
        <strain evidence="4">JEL0379</strain>
    </source>
</reference>
<feature type="domain" description="Chitin-binding type-3" evidence="3">
    <location>
        <begin position="5"/>
        <end position="45"/>
    </location>
</feature>
<comment type="caution">
    <text evidence="4">The sequence shown here is derived from an EMBL/GenBank/DDBJ whole genome shotgun (WGS) entry which is preliminary data.</text>
</comment>
<dbReference type="Pfam" id="PF02839">
    <property type="entry name" value="CBM_5_12"/>
    <property type="match status" value="1"/>
</dbReference>
<dbReference type="Pfam" id="PF11901">
    <property type="entry name" value="DM9"/>
    <property type="match status" value="1"/>
</dbReference>
<protein>
    <recommendedName>
        <fullName evidence="3">Chitin-binding type-3 domain-containing protein</fullName>
    </recommendedName>
</protein>
<evidence type="ECO:0000313" key="4">
    <source>
        <dbReference type="EMBL" id="KAJ3183427.1"/>
    </source>
</evidence>
<dbReference type="InterPro" id="IPR036573">
    <property type="entry name" value="CBM_sf_5/12"/>
</dbReference>
<accession>A0AAD5XT11</accession>
<feature type="compositionally biased region" description="Low complexity" evidence="2">
    <location>
        <begin position="133"/>
        <end position="142"/>
    </location>
</feature>
<dbReference type="InterPro" id="IPR006616">
    <property type="entry name" value="DM9_repeat"/>
</dbReference>
<evidence type="ECO:0000259" key="3">
    <source>
        <dbReference type="Pfam" id="PF02839"/>
    </source>
</evidence>